<dbReference type="EMBL" id="CP003546">
    <property type="protein sequence ID" value="AFP84510.1"/>
    <property type="molecule type" value="Genomic_DNA"/>
</dbReference>
<protein>
    <recommendedName>
        <fullName evidence="3">Glycosyl transferase</fullName>
    </recommendedName>
</protein>
<dbReference type="Gene3D" id="3.90.550.10">
    <property type="entry name" value="Spore Coat Polysaccharide Biosynthesis Protein SpsA, Chain A"/>
    <property type="match status" value="1"/>
</dbReference>
<evidence type="ECO:0000313" key="2">
    <source>
        <dbReference type="Proteomes" id="UP000003936"/>
    </source>
</evidence>
<dbReference type="SUPFAM" id="SSF53448">
    <property type="entry name" value="Nucleotide-diphospho-sugar transferases"/>
    <property type="match status" value="1"/>
</dbReference>
<dbReference type="PATRIC" id="fig|1199245.3.peg.121"/>
<dbReference type="HOGENOM" id="CLU_056498_0_0_6"/>
<dbReference type="STRING" id="1199245.A359_01060"/>
<dbReference type="RefSeq" id="WP_014887808.1">
    <property type="nucleotide sequence ID" value="NC_018419.1"/>
</dbReference>
<gene>
    <name evidence="1" type="ORF">A359_01060</name>
</gene>
<reference evidence="1 2" key="1">
    <citation type="journal article" date="2012" name="Mol. Biol. Evol.">
        <title>Genome reduction and co-evolution between the primary and secondary bacterial symbionts of psyllids.</title>
        <authorList>
            <person name="Sloan D.B."/>
            <person name="Moran N.A."/>
        </authorList>
    </citation>
    <scope>NUCLEOTIDE SEQUENCE [LARGE SCALE GENOMIC DNA]</scope>
    <source>
        <strain evidence="1">Ceuc_S</strain>
    </source>
</reference>
<organism evidence="1 2">
    <name type="scientific">secondary endosymbiont of Ctenarytaina eucalypti</name>
    <dbReference type="NCBI Taxonomy" id="1199245"/>
    <lineage>
        <taxon>Bacteria</taxon>
        <taxon>Pseudomonadati</taxon>
        <taxon>Pseudomonadota</taxon>
        <taxon>Gammaproteobacteria</taxon>
        <taxon>Enterobacterales</taxon>
        <taxon>Enterobacteriaceae</taxon>
        <taxon>aphid secondary symbionts</taxon>
    </lineage>
</organism>
<evidence type="ECO:0008006" key="3">
    <source>
        <dbReference type="Google" id="ProtNLM"/>
    </source>
</evidence>
<dbReference type="InterPro" id="IPR029044">
    <property type="entry name" value="Nucleotide-diphossugar_trans"/>
</dbReference>
<accession>J3TWV8</accession>
<keyword evidence="2" id="KW-1185">Reference proteome</keyword>
<evidence type="ECO:0000313" key="1">
    <source>
        <dbReference type="EMBL" id="AFP84510.1"/>
    </source>
</evidence>
<dbReference type="KEGG" id="sect:A359_01060"/>
<dbReference type="Proteomes" id="UP000003936">
    <property type="component" value="Chromosome"/>
</dbReference>
<proteinExistence type="predicted"/>
<sequence>MSDFYQNGIIANFHNLSDRTVEALETELIGFSRKRKMGLILPSLFSELEGTALTSIIDALARVPYLEEIVIGLDRADRDQFLHAREFFSRLPQHHRILWHDGPRLKAIDVELGKKGLSPTKAGKGRNVWFCAGYTLASDRTLAVALHDCDIVTYERGMLARLLYPVVHPRFSYEFCKGFYARVANGKMNGRVVRLLVGPLLRSLEHVFGQSDYLDYLNSFRYLLSGEFAMRTRVMHDMKIPGDWGLEIGLLSEIYRNYSPNHICQVEIADHYDHKHQPLAEEDGSGGLNRMSNDIIQSLYRKLATMGVNLTSDSFRVLKATYYRNALDILDFYHHDAIMNGLTFDQHSEEAAVELFMQCILDAGQAFIERPNDKPFIPSWSRVQSAFPDIMQHIYDAVEEDNKGHDV</sequence>
<dbReference type="AlphaFoldDB" id="J3TWV8"/>
<dbReference type="OrthoDB" id="9477at2"/>
<name>J3TWV8_9ENTR</name>